<protein>
    <submittedName>
        <fullName evidence="9">Sulfatase-like hydrolase/transferase</fullName>
    </submittedName>
</protein>
<evidence type="ECO:0000256" key="5">
    <source>
        <dbReference type="ARBA" id="ARBA00022989"/>
    </source>
</evidence>
<proteinExistence type="predicted"/>
<keyword evidence="9" id="KW-0378">Hydrolase</keyword>
<dbReference type="GO" id="GO:0016787">
    <property type="term" value="F:hydrolase activity"/>
    <property type="evidence" value="ECO:0007669"/>
    <property type="project" value="UniProtKB-KW"/>
</dbReference>
<comment type="caution">
    <text evidence="9">The sequence shown here is derived from an EMBL/GenBank/DDBJ whole genome shotgun (WGS) entry which is preliminary data.</text>
</comment>
<keyword evidence="5 7" id="KW-1133">Transmembrane helix</keyword>
<dbReference type="PANTHER" id="PTHR47371:SF3">
    <property type="entry name" value="PHOSPHOGLYCEROL TRANSFERASE I"/>
    <property type="match status" value="1"/>
</dbReference>
<dbReference type="PANTHER" id="PTHR47371">
    <property type="entry name" value="LIPOTEICHOIC ACID SYNTHASE"/>
    <property type="match status" value="1"/>
</dbReference>
<evidence type="ECO:0000256" key="7">
    <source>
        <dbReference type="SAM" id="Phobius"/>
    </source>
</evidence>
<feature type="transmembrane region" description="Helical" evidence="7">
    <location>
        <begin position="39"/>
        <end position="56"/>
    </location>
</feature>
<dbReference type="Proteomes" id="UP000823935">
    <property type="component" value="Unassembled WGS sequence"/>
</dbReference>
<evidence type="ECO:0000256" key="1">
    <source>
        <dbReference type="ARBA" id="ARBA00004651"/>
    </source>
</evidence>
<dbReference type="GO" id="GO:0005886">
    <property type="term" value="C:plasma membrane"/>
    <property type="evidence" value="ECO:0007669"/>
    <property type="project" value="UniProtKB-SubCell"/>
</dbReference>
<keyword evidence="3" id="KW-1003">Cell membrane</keyword>
<reference evidence="9" key="2">
    <citation type="journal article" date="2021" name="PeerJ">
        <title>Extensive microbial diversity within the chicken gut microbiome revealed by metagenomics and culture.</title>
        <authorList>
            <person name="Gilroy R."/>
            <person name="Ravi A."/>
            <person name="Getino M."/>
            <person name="Pursley I."/>
            <person name="Horton D.L."/>
            <person name="Alikhan N.F."/>
            <person name="Baker D."/>
            <person name="Gharbi K."/>
            <person name="Hall N."/>
            <person name="Watson M."/>
            <person name="Adriaenssens E.M."/>
            <person name="Foster-Nyarko E."/>
            <person name="Jarju S."/>
            <person name="Secka A."/>
            <person name="Antonio M."/>
            <person name="Oren A."/>
            <person name="Chaudhuri R.R."/>
            <person name="La Ragione R."/>
            <person name="Hildebrand F."/>
            <person name="Pallen M.J."/>
        </authorList>
    </citation>
    <scope>NUCLEOTIDE SEQUENCE</scope>
    <source>
        <strain evidence="9">CHK190-19873</strain>
    </source>
</reference>
<feature type="transmembrane region" description="Helical" evidence="7">
    <location>
        <begin position="125"/>
        <end position="143"/>
    </location>
</feature>
<dbReference type="Gene3D" id="3.40.720.10">
    <property type="entry name" value="Alkaline Phosphatase, subunit A"/>
    <property type="match status" value="1"/>
</dbReference>
<feature type="transmembrane region" description="Helical" evidence="7">
    <location>
        <begin position="195"/>
        <end position="215"/>
    </location>
</feature>
<gene>
    <name evidence="9" type="ORF">IAB44_14210</name>
</gene>
<sequence length="667" mass="74985">MKGLFSKSKSRRTVAAATAVLLVVLSFLAVQGEGLQIGNLVLALFLSVLAGVLILADFHMGKVLSVIWYLVLPLQALCCMEFYTHVPWDLTAPILLLNYLFYLIWYLICAYLTGSTRWGGTVAPLLPLLFGLANYFVVQFRSSPIVPWDFYSIGTAVTVTDNYTFSISYRLLFVIIGFVYIMIQGNKTGLKIKRLPVRAGGLVVSIALMAAYVTAVKTDEVGELVGLDTTLFTPNVLYRNNGFAAAFLANLQYMDVEEPQGYSEEAAQEIASQSIAENSNNNYALTEEQPNIIVIMNEAFSDLRVYGDFSTSEPFMPFIDSLSENTIKGNLYVSVRGGNTANSEFEFLTGNTMAFMPAGSVPYQQYIKSSMPSLASWLGSLGYQTAALHPYGASGWNRDTVYPYFGFDNTYFRQDFEDVTLCRGYVDDQSAFNKLIELYENKGEGEKLFAFEVTMQNHGGYSKEYEDLFPDIRISAYDTEALQTTSVQATEKYLTLIRKTDQAFQDLVEYFETQDEKTIILMFGDHQPSDYICNAIWRLFGQDSSILQSSVDELAKGYQVPFILWANYDIPEDEVEAMSLNYLGGYLLQTAGLPMTDYQKYLDGLSEEYPVVTANFYADFKDGSLTFREWSQEEENSSLDDYRILQYNNLVDFHNRISGFFGVTEGS</sequence>
<accession>A0A9D1EV68</accession>
<keyword evidence="4 7" id="KW-0812">Transmembrane</keyword>
<dbReference type="SUPFAM" id="SSF53649">
    <property type="entry name" value="Alkaline phosphatase-like"/>
    <property type="match status" value="1"/>
</dbReference>
<evidence type="ECO:0000313" key="9">
    <source>
        <dbReference type="EMBL" id="HIS32677.1"/>
    </source>
</evidence>
<dbReference type="AlphaFoldDB" id="A0A9D1EV68"/>
<organism evidence="9 10">
    <name type="scientific">Candidatus Limivivens intestinipullorum</name>
    <dbReference type="NCBI Taxonomy" id="2840858"/>
    <lineage>
        <taxon>Bacteria</taxon>
        <taxon>Bacillati</taxon>
        <taxon>Bacillota</taxon>
        <taxon>Clostridia</taxon>
        <taxon>Lachnospirales</taxon>
        <taxon>Lachnospiraceae</taxon>
        <taxon>Lachnospiraceae incertae sedis</taxon>
        <taxon>Candidatus Limivivens</taxon>
    </lineage>
</organism>
<dbReference type="InterPro" id="IPR017850">
    <property type="entry name" value="Alkaline_phosphatase_core_sf"/>
</dbReference>
<feature type="transmembrane region" description="Helical" evidence="7">
    <location>
        <begin position="63"/>
        <end position="84"/>
    </location>
</feature>
<comment type="subcellular location">
    <subcellularLocation>
        <location evidence="1">Cell membrane</location>
        <topology evidence="1">Multi-pass membrane protein</topology>
    </subcellularLocation>
</comment>
<dbReference type="InterPro" id="IPR000917">
    <property type="entry name" value="Sulfatase_N"/>
</dbReference>
<reference evidence="9" key="1">
    <citation type="submission" date="2020-10" db="EMBL/GenBank/DDBJ databases">
        <authorList>
            <person name="Gilroy R."/>
        </authorList>
    </citation>
    <scope>NUCLEOTIDE SEQUENCE</scope>
    <source>
        <strain evidence="9">CHK190-19873</strain>
    </source>
</reference>
<evidence type="ECO:0000256" key="3">
    <source>
        <dbReference type="ARBA" id="ARBA00022475"/>
    </source>
</evidence>
<evidence type="ECO:0000256" key="6">
    <source>
        <dbReference type="ARBA" id="ARBA00023136"/>
    </source>
</evidence>
<comment type="pathway">
    <text evidence="2">Cell wall biogenesis; lipoteichoic acid biosynthesis.</text>
</comment>
<dbReference type="CDD" id="cd16015">
    <property type="entry name" value="LTA_synthase"/>
    <property type="match status" value="1"/>
</dbReference>
<evidence type="ECO:0000256" key="2">
    <source>
        <dbReference type="ARBA" id="ARBA00004936"/>
    </source>
</evidence>
<evidence type="ECO:0000313" key="10">
    <source>
        <dbReference type="Proteomes" id="UP000823935"/>
    </source>
</evidence>
<dbReference type="Pfam" id="PF00884">
    <property type="entry name" value="Sulfatase"/>
    <property type="match status" value="1"/>
</dbReference>
<evidence type="ECO:0000256" key="4">
    <source>
        <dbReference type="ARBA" id="ARBA00022692"/>
    </source>
</evidence>
<dbReference type="InterPro" id="IPR050448">
    <property type="entry name" value="OpgB/LTA_synthase_biosynth"/>
</dbReference>
<feature type="domain" description="Sulfatase N-terminal" evidence="8">
    <location>
        <begin position="290"/>
        <end position="592"/>
    </location>
</feature>
<feature type="transmembrane region" description="Helical" evidence="7">
    <location>
        <begin position="163"/>
        <end position="183"/>
    </location>
</feature>
<dbReference type="EMBL" id="DVIQ01000095">
    <property type="protein sequence ID" value="HIS32677.1"/>
    <property type="molecule type" value="Genomic_DNA"/>
</dbReference>
<evidence type="ECO:0000259" key="8">
    <source>
        <dbReference type="Pfam" id="PF00884"/>
    </source>
</evidence>
<feature type="transmembrane region" description="Helical" evidence="7">
    <location>
        <begin position="90"/>
        <end position="113"/>
    </location>
</feature>
<name>A0A9D1EV68_9FIRM</name>
<keyword evidence="6 7" id="KW-0472">Membrane</keyword>